<dbReference type="NCBIfam" id="TIGR01213">
    <property type="entry name" value="pseudo_Pus10arc"/>
    <property type="match status" value="1"/>
</dbReference>
<dbReference type="GO" id="GO:0031119">
    <property type="term" value="P:tRNA pseudouridine synthesis"/>
    <property type="evidence" value="ECO:0007669"/>
    <property type="project" value="UniProtKB-UniRule"/>
</dbReference>
<dbReference type="OMA" id="QTRWPCR"/>
<organism evidence="8 9">
    <name type="scientific">Methanopyrus kandleri</name>
    <dbReference type="NCBI Taxonomy" id="2320"/>
    <lineage>
        <taxon>Archaea</taxon>
        <taxon>Methanobacteriati</taxon>
        <taxon>Methanobacteriota</taxon>
        <taxon>Methanomada group</taxon>
        <taxon>Methanopyri</taxon>
        <taxon>Methanopyrales</taxon>
        <taxon>Methanopyraceae</taxon>
        <taxon>Methanopyrus</taxon>
    </lineage>
</organism>
<dbReference type="Proteomes" id="UP000619545">
    <property type="component" value="Unassembled WGS sequence"/>
</dbReference>
<dbReference type="RefSeq" id="WP_011020014.1">
    <property type="nucleotide sequence ID" value="NZ_DUJS01000004.1"/>
</dbReference>
<dbReference type="GO" id="GO:0160148">
    <property type="term" value="F:tRNA pseudouridine(55) synthase activity"/>
    <property type="evidence" value="ECO:0007669"/>
    <property type="project" value="UniProtKB-EC"/>
</dbReference>
<dbReference type="Pfam" id="PF22023">
    <property type="entry name" value="Pus10_THUMP_arc"/>
    <property type="match status" value="1"/>
</dbReference>
<proteinExistence type="inferred from homology"/>
<evidence type="ECO:0000256" key="2">
    <source>
        <dbReference type="ARBA" id="ARBA00022694"/>
    </source>
</evidence>
<comment type="function">
    <text evidence="5">Responsible for synthesis of pseudouridine from uracil-54 and uracil-55 in the psi GC loop of transfer RNAs.</text>
</comment>
<dbReference type="GO" id="GO:0000049">
    <property type="term" value="F:tRNA binding"/>
    <property type="evidence" value="ECO:0007669"/>
    <property type="project" value="InterPro"/>
</dbReference>
<reference evidence="8" key="1">
    <citation type="journal article" date="2020" name="bioRxiv">
        <title>A rank-normalized archaeal taxonomy based on genome phylogeny resolves widespread incomplete and uneven classifications.</title>
        <authorList>
            <person name="Rinke C."/>
            <person name="Chuvochina M."/>
            <person name="Mussig A.J."/>
            <person name="Chaumeil P.-A."/>
            <person name="Waite D.W."/>
            <person name="Whitman W.B."/>
            <person name="Parks D.H."/>
            <person name="Hugenholtz P."/>
        </authorList>
    </citation>
    <scope>NUCLEOTIDE SEQUENCE</scope>
    <source>
        <strain evidence="8">UBA8853</strain>
    </source>
</reference>
<sequence length="436" mass="50019">MIDRLREALKRFNPCDSCLGRAFGYGLTGLENRERGRAIKLYLGMRAHLEGEEETLELLARSGLEEAAAVLDDPPEPEPCGVCRGVLDKVDEFAEVVACELKDLEFRGFVVGSRWPEEIRKAEKELWETLGVEGEPIKREFNREVGKRVEHLLDVRADPRNPDIEVVFDFRPSLEDPKFEVHVRPIYVRGRYLKLRRGIPQTKWPCPRCRGAGCPNCDFTGKLYTESVEELIGMVLKDAFLAESHKFHAAGREDIDVRMLGNGRPFVMELLYPKRRNVDLKEIEGEINRKVGDDVQVVGLEYGDPEDVGKVKDLSERSRKRYRAWVKFGKPVPEDKLREVLKGLERSVIEQRTPRRVLHRRADKVRRKRVHEAKLIEYDGDRAVIEFLCDPGLYVKELISGDAGRTRPSLAELVEVEAECERLDVIEFLDEGGDRS</sequence>
<feature type="binding site" evidence="5">
    <location>
        <position position="322"/>
    </location>
    <ligand>
        <name>substrate</name>
    </ligand>
</feature>
<evidence type="ECO:0000313" key="9">
    <source>
        <dbReference type="Proteomes" id="UP000619545"/>
    </source>
</evidence>
<dbReference type="InterPro" id="IPR039894">
    <property type="entry name" value="Pus10-like"/>
</dbReference>
<gene>
    <name evidence="5" type="primary">pus10</name>
    <name evidence="8" type="ORF">HA336_06750</name>
</gene>
<dbReference type="SMR" id="A0A832WLA0"/>
<dbReference type="InterPro" id="IPR048741">
    <property type="entry name" value="Pus10-like_C"/>
</dbReference>
<feature type="active site" description="Nucleophile" evidence="5">
    <location>
        <position position="254"/>
    </location>
</feature>
<dbReference type="Gene3D" id="3.30.70.3190">
    <property type="match status" value="1"/>
</dbReference>
<dbReference type="Pfam" id="PF21238">
    <property type="entry name" value="Pus10_C"/>
    <property type="match status" value="1"/>
</dbReference>
<feature type="binding site" evidence="5">
    <location>
        <position position="394"/>
    </location>
    <ligand>
        <name>substrate</name>
    </ligand>
</feature>
<dbReference type="InterPro" id="IPR055174">
    <property type="entry name" value="Pus10_THUMP_arc"/>
</dbReference>
<dbReference type="PANTHER" id="PTHR21568:SF0">
    <property type="entry name" value="TRNA PSEUDOURIDINE SYNTHASE PUS10"/>
    <property type="match status" value="1"/>
</dbReference>
<evidence type="ECO:0000256" key="5">
    <source>
        <dbReference type="HAMAP-Rule" id="MF_01893"/>
    </source>
</evidence>
<dbReference type="PANTHER" id="PTHR21568">
    <property type="entry name" value="TRNA PSEUDOURIDINE SYNTHASE PUS10"/>
    <property type="match status" value="1"/>
</dbReference>
<comment type="similarity">
    <text evidence="1 5">Belongs to the pseudouridine synthase Pus10 family.</text>
</comment>
<keyword evidence="3 5" id="KW-0694">RNA-binding</keyword>
<evidence type="ECO:0000313" key="8">
    <source>
        <dbReference type="EMBL" id="HII70910.1"/>
    </source>
</evidence>
<dbReference type="AlphaFoldDB" id="A0A832WLA0"/>
<dbReference type="EC" id="5.4.99.25" evidence="5"/>
<evidence type="ECO:0000259" key="6">
    <source>
        <dbReference type="Pfam" id="PF21238"/>
    </source>
</evidence>
<evidence type="ECO:0000256" key="3">
    <source>
        <dbReference type="ARBA" id="ARBA00022884"/>
    </source>
</evidence>
<dbReference type="InterPro" id="IPR020103">
    <property type="entry name" value="PsdUridine_synth_cat_dom_sf"/>
</dbReference>
<evidence type="ECO:0000256" key="4">
    <source>
        <dbReference type="ARBA" id="ARBA00023235"/>
    </source>
</evidence>
<feature type="domain" description="Pus10-like C-terminal" evidence="6">
    <location>
        <begin position="187"/>
        <end position="427"/>
    </location>
</feature>
<accession>A0A832WLA0</accession>
<dbReference type="GeneID" id="1478241"/>
<dbReference type="EMBL" id="DUJS01000004">
    <property type="protein sequence ID" value="HII70910.1"/>
    <property type="molecule type" value="Genomic_DNA"/>
</dbReference>
<dbReference type="Gene3D" id="3.30.70.2510">
    <property type="match status" value="1"/>
</dbReference>
<comment type="catalytic activity">
    <reaction evidence="5">
        <text>uridine(55) in tRNA = pseudouridine(55) in tRNA</text>
        <dbReference type="Rhea" id="RHEA:42532"/>
        <dbReference type="Rhea" id="RHEA-COMP:10101"/>
        <dbReference type="Rhea" id="RHEA-COMP:10102"/>
        <dbReference type="ChEBI" id="CHEBI:65314"/>
        <dbReference type="ChEBI" id="CHEBI:65315"/>
        <dbReference type="EC" id="5.4.99.25"/>
    </reaction>
</comment>
<keyword evidence="4 5" id="KW-0413">Isomerase</keyword>
<evidence type="ECO:0000256" key="1">
    <source>
        <dbReference type="ARBA" id="ARBA00009652"/>
    </source>
</evidence>
<dbReference type="InterPro" id="IPR005912">
    <property type="entry name" value="Pus10"/>
</dbReference>
<keyword evidence="2 5" id="KW-0819">tRNA processing</keyword>
<dbReference type="HAMAP" id="MF_01893">
    <property type="entry name" value="Pus10_arch"/>
    <property type="match status" value="1"/>
</dbReference>
<name>A0A832WLA0_9EURY</name>
<feature type="domain" description="Pus10 THUMP" evidence="7">
    <location>
        <begin position="93"/>
        <end position="169"/>
    </location>
</feature>
<comment type="caution">
    <text evidence="8">The sequence shown here is derived from an EMBL/GenBank/DDBJ whole genome shotgun (WGS) entry which is preliminary data.</text>
</comment>
<evidence type="ECO:0000259" key="7">
    <source>
        <dbReference type="Pfam" id="PF22023"/>
    </source>
</evidence>
<protein>
    <recommendedName>
        <fullName evidence="5">tRNA pseudouridine synthase Pus10</fullName>
        <ecNumber evidence="5">5.4.99.25</ecNumber>
    </recommendedName>
    <alternativeName>
        <fullName evidence="5">tRNA pseudouridine 54/55 synthase</fullName>
        <shortName evidence="5">Psi54/55 synthase</shortName>
    </alternativeName>
</protein>
<dbReference type="FunFam" id="3.30.70.2510:FF:000001">
    <property type="entry name" value="tRNA pseudouridine synthase Pus10"/>
    <property type="match status" value="1"/>
</dbReference>
<dbReference type="SUPFAM" id="SSF55120">
    <property type="entry name" value="Pseudouridine synthase"/>
    <property type="match status" value="1"/>
</dbReference>
<comment type="catalytic activity">
    <reaction evidence="5">
        <text>uridine(54) in tRNA = pseudouridine(54) in tRNA</text>
        <dbReference type="Rhea" id="RHEA:57876"/>
        <dbReference type="Rhea" id="RHEA-COMP:10193"/>
        <dbReference type="Rhea" id="RHEA-COMP:14141"/>
        <dbReference type="ChEBI" id="CHEBI:65314"/>
        <dbReference type="ChEBI" id="CHEBI:65315"/>
    </reaction>
</comment>